<organism evidence="2 3">
    <name type="scientific">Trichonephila clavata</name>
    <name type="common">Joro spider</name>
    <name type="synonym">Nephila clavata</name>
    <dbReference type="NCBI Taxonomy" id="2740835"/>
    <lineage>
        <taxon>Eukaryota</taxon>
        <taxon>Metazoa</taxon>
        <taxon>Ecdysozoa</taxon>
        <taxon>Arthropoda</taxon>
        <taxon>Chelicerata</taxon>
        <taxon>Arachnida</taxon>
        <taxon>Araneae</taxon>
        <taxon>Araneomorphae</taxon>
        <taxon>Entelegynae</taxon>
        <taxon>Araneoidea</taxon>
        <taxon>Nephilidae</taxon>
        <taxon>Trichonephila</taxon>
    </lineage>
</organism>
<evidence type="ECO:0000313" key="3">
    <source>
        <dbReference type="Proteomes" id="UP000887116"/>
    </source>
</evidence>
<keyword evidence="3" id="KW-1185">Reference proteome</keyword>
<feature type="region of interest" description="Disordered" evidence="1">
    <location>
        <begin position="1"/>
        <end position="22"/>
    </location>
</feature>
<dbReference type="AlphaFoldDB" id="A0A8X6LCG1"/>
<sequence length="109" mass="12162">MLKNERDHEQDPSLKTVTPSLHQGLPMYSCTKLLNERKNEKNKGIADVLKNSVEETASIKDVPCRMSFFLSLFHLIFAPCASTPLITKPACLTFNLTLVSGDKFASDPH</sequence>
<dbReference type="EMBL" id="BMAO01025347">
    <property type="protein sequence ID" value="GFR02004.1"/>
    <property type="molecule type" value="Genomic_DNA"/>
</dbReference>
<comment type="caution">
    <text evidence="2">The sequence shown here is derived from an EMBL/GenBank/DDBJ whole genome shotgun (WGS) entry which is preliminary data.</text>
</comment>
<accession>A0A8X6LCG1</accession>
<name>A0A8X6LCG1_TRICU</name>
<gene>
    <name evidence="2" type="ORF">TNCT_463491</name>
</gene>
<feature type="compositionally biased region" description="Basic and acidic residues" evidence="1">
    <location>
        <begin position="1"/>
        <end position="12"/>
    </location>
</feature>
<dbReference type="Proteomes" id="UP000887116">
    <property type="component" value="Unassembled WGS sequence"/>
</dbReference>
<reference evidence="2" key="1">
    <citation type="submission" date="2020-07" db="EMBL/GenBank/DDBJ databases">
        <title>Multicomponent nature underlies the extraordinary mechanical properties of spider dragline silk.</title>
        <authorList>
            <person name="Kono N."/>
            <person name="Nakamura H."/>
            <person name="Mori M."/>
            <person name="Yoshida Y."/>
            <person name="Ohtoshi R."/>
            <person name="Malay A.D."/>
            <person name="Moran D.A.P."/>
            <person name="Tomita M."/>
            <person name="Numata K."/>
            <person name="Arakawa K."/>
        </authorList>
    </citation>
    <scope>NUCLEOTIDE SEQUENCE</scope>
</reference>
<protein>
    <submittedName>
        <fullName evidence="2">Uncharacterized protein</fullName>
    </submittedName>
</protein>
<proteinExistence type="predicted"/>
<evidence type="ECO:0000313" key="2">
    <source>
        <dbReference type="EMBL" id="GFR02004.1"/>
    </source>
</evidence>
<evidence type="ECO:0000256" key="1">
    <source>
        <dbReference type="SAM" id="MobiDB-lite"/>
    </source>
</evidence>